<name>A0A8T0GGM2_CERPU</name>
<sequence>MPKLLSLSTPFLPSSPRTPSSFRSSHHSLPLLLSLHLHNPRLITSVGVLIGDVTWLLLEWRFGKDDLGLLVCSQAITNWAP</sequence>
<protein>
    <submittedName>
        <fullName evidence="2">Uncharacterized protein</fullName>
    </submittedName>
</protein>
<comment type="caution">
    <text evidence="2">The sequence shown here is derived from an EMBL/GenBank/DDBJ whole genome shotgun (WGS) entry which is preliminary data.</text>
</comment>
<organism evidence="2 3">
    <name type="scientific">Ceratodon purpureus</name>
    <name type="common">Fire moss</name>
    <name type="synonym">Dicranum purpureum</name>
    <dbReference type="NCBI Taxonomy" id="3225"/>
    <lineage>
        <taxon>Eukaryota</taxon>
        <taxon>Viridiplantae</taxon>
        <taxon>Streptophyta</taxon>
        <taxon>Embryophyta</taxon>
        <taxon>Bryophyta</taxon>
        <taxon>Bryophytina</taxon>
        <taxon>Bryopsida</taxon>
        <taxon>Dicranidae</taxon>
        <taxon>Pseudoditrichales</taxon>
        <taxon>Ditrichaceae</taxon>
        <taxon>Ceratodon</taxon>
    </lineage>
</organism>
<evidence type="ECO:0000313" key="2">
    <source>
        <dbReference type="EMBL" id="KAG0557464.1"/>
    </source>
</evidence>
<accession>A0A8T0GGM2</accession>
<evidence type="ECO:0000256" key="1">
    <source>
        <dbReference type="SAM" id="MobiDB-lite"/>
    </source>
</evidence>
<dbReference type="AlphaFoldDB" id="A0A8T0GGM2"/>
<reference evidence="2 3" key="1">
    <citation type="submission" date="2020-06" db="EMBL/GenBank/DDBJ databases">
        <title>WGS assembly of Ceratodon purpureus strain R40.</title>
        <authorList>
            <person name="Carey S.B."/>
            <person name="Jenkins J."/>
            <person name="Shu S."/>
            <person name="Lovell J.T."/>
            <person name="Sreedasyam A."/>
            <person name="Maumus F."/>
            <person name="Tiley G.P."/>
            <person name="Fernandez-Pozo N."/>
            <person name="Barry K."/>
            <person name="Chen C."/>
            <person name="Wang M."/>
            <person name="Lipzen A."/>
            <person name="Daum C."/>
            <person name="Saski C.A."/>
            <person name="Payton A.C."/>
            <person name="Mcbreen J.C."/>
            <person name="Conrad R.E."/>
            <person name="Kollar L.M."/>
            <person name="Olsson S."/>
            <person name="Huttunen S."/>
            <person name="Landis J.B."/>
            <person name="Wickett N.J."/>
            <person name="Johnson M.G."/>
            <person name="Rensing S.A."/>
            <person name="Grimwood J."/>
            <person name="Schmutz J."/>
            <person name="Mcdaniel S.F."/>
        </authorList>
    </citation>
    <scope>NUCLEOTIDE SEQUENCE [LARGE SCALE GENOMIC DNA]</scope>
    <source>
        <strain evidence="2 3">R40</strain>
    </source>
</reference>
<proteinExistence type="predicted"/>
<evidence type="ECO:0000313" key="3">
    <source>
        <dbReference type="Proteomes" id="UP000822688"/>
    </source>
</evidence>
<gene>
    <name evidence="2" type="ORF">KC19_11G132600</name>
</gene>
<dbReference type="Proteomes" id="UP000822688">
    <property type="component" value="Chromosome 11"/>
</dbReference>
<dbReference type="EMBL" id="CM026432">
    <property type="protein sequence ID" value="KAG0557464.1"/>
    <property type="molecule type" value="Genomic_DNA"/>
</dbReference>
<keyword evidence="3" id="KW-1185">Reference proteome</keyword>
<feature type="region of interest" description="Disordered" evidence="1">
    <location>
        <begin position="1"/>
        <end position="25"/>
    </location>
</feature>